<organism evidence="2 3">
    <name type="scientific">Bradyrhizobium ottawaense</name>
    <dbReference type="NCBI Taxonomy" id="931866"/>
    <lineage>
        <taxon>Bacteria</taxon>
        <taxon>Pseudomonadati</taxon>
        <taxon>Pseudomonadota</taxon>
        <taxon>Alphaproteobacteria</taxon>
        <taxon>Hyphomicrobiales</taxon>
        <taxon>Nitrobacteraceae</taxon>
        <taxon>Bradyrhizobium</taxon>
    </lineage>
</organism>
<comment type="caution">
    <text evidence="2">The sequence shown here is derived from an EMBL/GenBank/DDBJ whole genome shotgun (WGS) entry which is preliminary data.</text>
</comment>
<name>A0ABV4FVR4_9BRAD</name>
<dbReference type="EMBL" id="JBGBZJ010000003">
    <property type="protein sequence ID" value="MEY9455698.1"/>
    <property type="molecule type" value="Genomic_DNA"/>
</dbReference>
<proteinExistence type="predicted"/>
<gene>
    <name evidence="2" type="ORF">ABIG07_004646</name>
</gene>
<sequence>MINAPFARECQSFLQRICCSFGLKTLYLSMRWSDLSNGYDQPKPRTWDMASVRQIEANRRNATRSTGPKSAGGKTRSSQNAVRHGLARSAIGDPAETANFAVAIASGLGHGVTPASALALARSKFALLRLRRLRQDMLAGLLADPIPAGLKRLKALERYERYALAQQRRALRSLGTTEG</sequence>
<dbReference type="Proteomes" id="UP001565369">
    <property type="component" value="Unassembled WGS sequence"/>
</dbReference>
<evidence type="ECO:0000256" key="1">
    <source>
        <dbReference type="SAM" id="MobiDB-lite"/>
    </source>
</evidence>
<accession>A0ABV4FVR4</accession>
<feature type="region of interest" description="Disordered" evidence="1">
    <location>
        <begin position="57"/>
        <end position="83"/>
    </location>
</feature>
<dbReference type="RefSeq" id="WP_244439142.1">
    <property type="nucleotide sequence ID" value="NZ_AXAF01000046.1"/>
</dbReference>
<evidence type="ECO:0000313" key="2">
    <source>
        <dbReference type="EMBL" id="MEY9455698.1"/>
    </source>
</evidence>
<keyword evidence="3" id="KW-1185">Reference proteome</keyword>
<protein>
    <submittedName>
        <fullName evidence="2">Uncharacterized protein</fullName>
    </submittedName>
</protein>
<reference evidence="2 3" key="1">
    <citation type="submission" date="2024-07" db="EMBL/GenBank/DDBJ databases">
        <title>Genomic Encyclopedia of Type Strains, Phase V (KMG-V): Genome sequencing to study the core and pangenomes of soil and plant-associated prokaryotes.</title>
        <authorList>
            <person name="Whitman W."/>
        </authorList>
    </citation>
    <scope>NUCLEOTIDE SEQUENCE [LARGE SCALE GENOMIC DNA]</scope>
    <source>
        <strain evidence="2 3">USDA 152</strain>
    </source>
</reference>
<evidence type="ECO:0000313" key="3">
    <source>
        <dbReference type="Proteomes" id="UP001565369"/>
    </source>
</evidence>